<feature type="transmembrane region" description="Helical" evidence="1">
    <location>
        <begin position="67"/>
        <end position="87"/>
    </location>
</feature>
<dbReference type="Proteomes" id="UP000295165">
    <property type="component" value="Unassembled WGS sequence"/>
</dbReference>
<proteinExistence type="predicted"/>
<name>A0A4R8QZE2_9MYCO</name>
<evidence type="ECO:0000313" key="3">
    <source>
        <dbReference type="Proteomes" id="UP000295165"/>
    </source>
</evidence>
<reference evidence="2 3" key="1">
    <citation type="journal article" date="2019" name="Sci. Rep.">
        <title>Extended insight into the Mycobacterium chelonae-abscessus complex through whole genome sequencing of Mycobacterium salmoniphilum outbreak and Mycobacterium salmoniphilum-like strains.</title>
        <authorList>
            <person name="Behra P.R.K."/>
            <person name="Das S."/>
            <person name="Pettersson B.M.F."/>
            <person name="Shirreff L."/>
            <person name="DuCote T."/>
            <person name="Jacobsson K.G."/>
            <person name="Ennis D.G."/>
            <person name="Kirsebom L.A."/>
        </authorList>
    </citation>
    <scope>NUCLEOTIDE SEQUENCE [LARGE SCALE GENOMIC DNA]</scope>
    <source>
        <strain evidence="2 3">CCUG 63697</strain>
    </source>
</reference>
<feature type="transmembrane region" description="Helical" evidence="1">
    <location>
        <begin position="94"/>
        <end position="111"/>
    </location>
</feature>
<accession>A0A4R8QZE2</accession>
<organism evidence="2 3">
    <name type="scientific">Mycobacteroides franklinii</name>
    <dbReference type="NCBI Taxonomy" id="948102"/>
    <lineage>
        <taxon>Bacteria</taxon>
        <taxon>Bacillati</taxon>
        <taxon>Actinomycetota</taxon>
        <taxon>Actinomycetes</taxon>
        <taxon>Mycobacteriales</taxon>
        <taxon>Mycobacteriaceae</taxon>
        <taxon>Mycobacteroides</taxon>
    </lineage>
</organism>
<evidence type="ECO:0008006" key="4">
    <source>
        <dbReference type="Google" id="ProtNLM"/>
    </source>
</evidence>
<comment type="caution">
    <text evidence="2">The sequence shown here is derived from an EMBL/GenBank/DDBJ whole genome shotgun (WGS) entry which is preliminary data.</text>
</comment>
<feature type="transmembrane region" description="Helical" evidence="1">
    <location>
        <begin position="209"/>
        <end position="230"/>
    </location>
</feature>
<evidence type="ECO:0000313" key="2">
    <source>
        <dbReference type="EMBL" id="TDZ48924.1"/>
    </source>
</evidence>
<dbReference type="EMBL" id="PECC01000028">
    <property type="protein sequence ID" value="TDZ48924.1"/>
    <property type="molecule type" value="Genomic_DNA"/>
</dbReference>
<dbReference type="AlphaFoldDB" id="A0A4R8QZE2"/>
<keyword evidence="1" id="KW-0812">Transmembrane</keyword>
<keyword evidence="1" id="KW-0472">Membrane</keyword>
<keyword evidence="1" id="KW-1133">Transmembrane helix</keyword>
<feature type="transmembrane region" description="Helical" evidence="1">
    <location>
        <begin position="180"/>
        <end position="203"/>
    </location>
</feature>
<keyword evidence="3" id="KW-1185">Reference proteome</keyword>
<feature type="transmembrane region" description="Helical" evidence="1">
    <location>
        <begin position="117"/>
        <end position="139"/>
    </location>
</feature>
<sequence length="259" mass="27464">MAGKPRLGLGVVAEHIPVDGADSLGEGVDEGVEAPTSLREYVRTTAINTLPPLIAYYALRAFGVTPYLALAGAIITAVVQGILNMVIKRKFEPVNGVVIVAAACSLTVAFTTKNPRIVQVTELIPVSLIVWSLVVSALLRRPASKKFASAISPNLADGALPRRGWTEQDVTDWHTLHTRICLWLGLLCGTFPALAIFLIFTLSVDVSQILIVAIGPTLLVVSIASAVTLLQQFVRRRDQSAAERAAALEDGAEHAVGAG</sequence>
<gene>
    <name evidence="2" type="ORF">CCUG63697_03456</name>
</gene>
<dbReference type="NCBIfam" id="NF041646">
    <property type="entry name" value="VC0807_fam"/>
    <property type="match status" value="1"/>
</dbReference>
<evidence type="ECO:0000256" key="1">
    <source>
        <dbReference type="SAM" id="Phobius"/>
    </source>
</evidence>
<protein>
    <recommendedName>
        <fullName evidence="4">Intracellular septation protein A</fullName>
    </recommendedName>
</protein>